<name>A0A5N6JW32_MONLA</name>
<evidence type="ECO:0000256" key="5">
    <source>
        <dbReference type="ARBA" id="ARBA00022491"/>
    </source>
</evidence>
<comment type="similarity">
    <text evidence="3">Belongs to the WHI5/NRM1 family.</text>
</comment>
<evidence type="ECO:0000256" key="3">
    <source>
        <dbReference type="ARBA" id="ARBA00006922"/>
    </source>
</evidence>
<comment type="caution">
    <text evidence="10">The sequence shown here is derived from an EMBL/GenBank/DDBJ whole genome shotgun (WGS) entry which is preliminary data.</text>
</comment>
<protein>
    <submittedName>
        <fullName evidence="10">Uncharacterized protein</fullName>
    </submittedName>
</protein>
<keyword evidence="5" id="KW-0678">Repressor</keyword>
<keyword evidence="11" id="KW-1185">Reference proteome</keyword>
<accession>A0A5N6JW32</accession>
<evidence type="ECO:0000256" key="2">
    <source>
        <dbReference type="ARBA" id="ARBA00004496"/>
    </source>
</evidence>
<organism evidence="10 11">
    <name type="scientific">Monilinia laxa</name>
    <name type="common">Brown rot fungus</name>
    <name type="synonym">Sclerotinia laxa</name>
    <dbReference type="NCBI Taxonomy" id="61186"/>
    <lineage>
        <taxon>Eukaryota</taxon>
        <taxon>Fungi</taxon>
        <taxon>Dikarya</taxon>
        <taxon>Ascomycota</taxon>
        <taxon>Pezizomycotina</taxon>
        <taxon>Leotiomycetes</taxon>
        <taxon>Helotiales</taxon>
        <taxon>Sclerotiniaceae</taxon>
        <taxon>Monilinia</taxon>
    </lineage>
</organism>
<dbReference type="PANTHER" id="PTHR40468">
    <property type="entry name" value="YALI0A15257P"/>
    <property type="match status" value="1"/>
</dbReference>
<evidence type="ECO:0000256" key="7">
    <source>
        <dbReference type="ARBA" id="ARBA00023163"/>
    </source>
</evidence>
<feature type="compositionally biased region" description="Low complexity" evidence="9">
    <location>
        <begin position="210"/>
        <end position="225"/>
    </location>
</feature>
<feature type="region of interest" description="Disordered" evidence="9">
    <location>
        <begin position="250"/>
        <end position="390"/>
    </location>
</feature>
<reference evidence="10 11" key="1">
    <citation type="submission" date="2019-06" db="EMBL/GenBank/DDBJ databases">
        <title>Genome Sequence of the Brown Rot Fungal Pathogen Monilinia laxa.</title>
        <authorList>
            <person name="De Miccolis Angelini R.M."/>
            <person name="Landi L."/>
            <person name="Abate D."/>
            <person name="Pollastro S."/>
            <person name="Romanazzi G."/>
            <person name="Faretra F."/>
        </authorList>
    </citation>
    <scope>NUCLEOTIDE SEQUENCE [LARGE SCALE GENOMIC DNA]</scope>
    <source>
        <strain evidence="10 11">Mlax316</strain>
    </source>
</reference>
<dbReference type="Proteomes" id="UP000326757">
    <property type="component" value="Unassembled WGS sequence"/>
</dbReference>
<dbReference type="OrthoDB" id="2163387at2759"/>
<comment type="subcellular location">
    <subcellularLocation>
        <location evidence="2">Cytoplasm</location>
    </subcellularLocation>
    <subcellularLocation>
        <location evidence="1">Nucleus</location>
    </subcellularLocation>
</comment>
<feature type="region of interest" description="Disordered" evidence="9">
    <location>
        <begin position="489"/>
        <end position="520"/>
    </location>
</feature>
<evidence type="ECO:0000256" key="8">
    <source>
        <dbReference type="ARBA" id="ARBA00023242"/>
    </source>
</evidence>
<evidence type="ECO:0000313" key="11">
    <source>
        <dbReference type="Proteomes" id="UP000326757"/>
    </source>
</evidence>
<evidence type="ECO:0000256" key="4">
    <source>
        <dbReference type="ARBA" id="ARBA00022490"/>
    </source>
</evidence>
<feature type="compositionally biased region" description="Polar residues" evidence="9">
    <location>
        <begin position="293"/>
        <end position="308"/>
    </location>
</feature>
<evidence type="ECO:0000256" key="9">
    <source>
        <dbReference type="SAM" id="MobiDB-lite"/>
    </source>
</evidence>
<dbReference type="AlphaFoldDB" id="A0A5N6JW32"/>
<feature type="region of interest" description="Disordered" evidence="9">
    <location>
        <begin position="403"/>
        <end position="427"/>
    </location>
</feature>
<dbReference type="PANTHER" id="PTHR40468:SF1">
    <property type="entry name" value="TOPOISOMERASE I DAMAGE AFFECTED PROTEIN 11"/>
    <property type="match status" value="1"/>
</dbReference>
<feature type="compositionally biased region" description="Low complexity" evidence="9">
    <location>
        <begin position="360"/>
        <end position="374"/>
    </location>
</feature>
<keyword evidence="6" id="KW-0805">Transcription regulation</keyword>
<dbReference type="GO" id="GO:0005737">
    <property type="term" value="C:cytoplasm"/>
    <property type="evidence" value="ECO:0007669"/>
    <property type="project" value="UniProtKB-SubCell"/>
</dbReference>
<dbReference type="GO" id="GO:0005634">
    <property type="term" value="C:nucleus"/>
    <property type="evidence" value="ECO:0007669"/>
    <property type="project" value="UniProtKB-SubCell"/>
</dbReference>
<dbReference type="InterPro" id="IPR013734">
    <property type="entry name" value="TF_Nrm1/Whi5"/>
</dbReference>
<dbReference type="Pfam" id="PF08528">
    <property type="entry name" value="Whi5"/>
    <property type="match status" value="1"/>
</dbReference>
<proteinExistence type="inferred from homology"/>
<evidence type="ECO:0000313" key="10">
    <source>
        <dbReference type="EMBL" id="KAB8293149.1"/>
    </source>
</evidence>
<evidence type="ECO:0000256" key="6">
    <source>
        <dbReference type="ARBA" id="ARBA00023015"/>
    </source>
</evidence>
<sequence length="520" mass="58313">MISKNNKYKVDREHQEWSKRNSNLFVFYPNSFYHSTTLPPYNSFTFSSKPPKNYAIALVLFDTSYFKQKFGTILLSTLLLTRYGKLTREKKTRWKKLRLISLLEPTFSSHLNNFGLSTIGVLFFHNLNSKKINICSRVWILVEMSSPWKKQPEEVAGAILKRAELSKMARKLQNRLAFAQFKTERGWEDLTLDTIEPRMEEELRRRRPTSSGDMLSDSSSSVASDLPYSNQRTLLSSPLKAAAIFSDRIASSGSSTGPRKRSYHTTFQPPSSTTGSRKRVRSSPTPSRLLRHPNSSWKNHRQLTQSSPIKPRKPHFTTSAGPDISFYRGSSHMPDNLTSPNFAATSDDEDNHLPLHSFNIRPSSPRTPSPIRSRGNPHRRNKEGNGRSAQEEADLLLYLSSPANPATRTSMQPPSTPPSRKLDLPSSMMTTPSYSGGLSIFGAPATPSQGFDFADFVNITPSPAQTTWTPRAAKTPLTAVARRRLTFENFHPPNASPSMRESPASKHTGLGMQLGGDLLP</sequence>
<feature type="compositionally biased region" description="Polar residues" evidence="9">
    <location>
        <begin position="403"/>
        <end position="413"/>
    </location>
</feature>
<feature type="region of interest" description="Disordered" evidence="9">
    <location>
        <begin position="199"/>
        <end position="227"/>
    </location>
</feature>
<dbReference type="EMBL" id="VIGI01000012">
    <property type="protein sequence ID" value="KAB8293149.1"/>
    <property type="molecule type" value="Genomic_DNA"/>
</dbReference>
<feature type="compositionally biased region" description="Polar residues" evidence="9">
    <location>
        <begin position="264"/>
        <end position="275"/>
    </location>
</feature>
<keyword evidence="4" id="KW-0963">Cytoplasm</keyword>
<keyword evidence="8" id="KW-0539">Nucleus</keyword>
<evidence type="ECO:0000256" key="1">
    <source>
        <dbReference type="ARBA" id="ARBA00004123"/>
    </source>
</evidence>
<keyword evidence="7" id="KW-0804">Transcription</keyword>
<gene>
    <name evidence="10" type="ORF">EYC80_007497</name>
</gene>